<keyword evidence="1" id="KW-0479">Metal-binding</keyword>
<dbReference type="PROSITE" id="PS50089">
    <property type="entry name" value="ZF_RING_2"/>
    <property type="match status" value="1"/>
</dbReference>
<dbReference type="InterPro" id="IPR001841">
    <property type="entry name" value="Znf_RING"/>
</dbReference>
<reference evidence="4 5" key="1">
    <citation type="submission" date="2023-01" db="EMBL/GenBank/DDBJ databases">
        <title>Analysis of 21 Apiospora genomes using comparative genomics revels a genus with tremendous synthesis potential of carbohydrate active enzymes and secondary metabolites.</title>
        <authorList>
            <person name="Sorensen T."/>
        </authorList>
    </citation>
    <scope>NUCLEOTIDE SEQUENCE [LARGE SCALE GENOMIC DNA]</scope>
    <source>
        <strain evidence="4 5">CBS 114990</strain>
    </source>
</reference>
<sequence length="345" mass="37778">MSSSNLPGTGSGQGNAPPPTESSWFPDYTQHMLASPDQQSQQRLVSDCPICKVNCLDITKTAPGMSFEAVADMVMAHYGKGTSFEITGLLPCGHLIAGDCLRQHLFNRDVCPMCRADIRCGKCNQPLVLACVQGQGQTQTRIGRDAPLPAAPDAQDQAKRVYCRACVLKQAVLLLNTAFVGREECVLCQLPANRIPDETPEAHRARRLAAAEQFMRDRLRLVASLVYPNVSTIWDSQRVADVAARWAGPRARFVDEWVANPILTGPNMQARIYQTCFTCADQAPFPGVPDVVSLTMTVVELLPLLKENLDSTLAWFTDVDEAMEIDACRPANDDIMAVLLGQTMQ</sequence>
<name>A0ABR1XA35_9PEZI</name>
<evidence type="ECO:0000256" key="1">
    <source>
        <dbReference type="PROSITE-ProRule" id="PRU00175"/>
    </source>
</evidence>
<evidence type="ECO:0000256" key="2">
    <source>
        <dbReference type="SAM" id="MobiDB-lite"/>
    </source>
</evidence>
<accession>A0ABR1XA35</accession>
<comment type="caution">
    <text evidence="4">The sequence shown here is derived from an EMBL/GenBank/DDBJ whole genome shotgun (WGS) entry which is preliminary data.</text>
</comment>
<keyword evidence="1" id="KW-0863">Zinc-finger</keyword>
<dbReference type="Proteomes" id="UP001433268">
    <property type="component" value="Unassembled WGS sequence"/>
</dbReference>
<feature type="region of interest" description="Disordered" evidence="2">
    <location>
        <begin position="1"/>
        <end position="27"/>
    </location>
</feature>
<protein>
    <recommendedName>
        <fullName evidence="3">RING-type domain-containing protein</fullName>
    </recommendedName>
</protein>
<dbReference type="GeneID" id="92037595"/>
<dbReference type="RefSeq" id="XP_066674308.1">
    <property type="nucleotide sequence ID" value="XM_066804535.1"/>
</dbReference>
<dbReference type="InterPro" id="IPR013083">
    <property type="entry name" value="Znf_RING/FYVE/PHD"/>
</dbReference>
<evidence type="ECO:0000313" key="5">
    <source>
        <dbReference type="Proteomes" id="UP001433268"/>
    </source>
</evidence>
<organism evidence="4 5">
    <name type="scientific">Apiospora hydei</name>
    <dbReference type="NCBI Taxonomy" id="1337664"/>
    <lineage>
        <taxon>Eukaryota</taxon>
        <taxon>Fungi</taxon>
        <taxon>Dikarya</taxon>
        <taxon>Ascomycota</taxon>
        <taxon>Pezizomycotina</taxon>
        <taxon>Sordariomycetes</taxon>
        <taxon>Xylariomycetidae</taxon>
        <taxon>Amphisphaeriales</taxon>
        <taxon>Apiosporaceae</taxon>
        <taxon>Apiospora</taxon>
    </lineage>
</organism>
<keyword evidence="5" id="KW-1185">Reference proteome</keyword>
<feature type="domain" description="RING-type" evidence="3">
    <location>
        <begin position="48"/>
        <end position="115"/>
    </location>
</feature>
<proteinExistence type="predicted"/>
<evidence type="ECO:0000313" key="4">
    <source>
        <dbReference type="EMBL" id="KAK8093535.1"/>
    </source>
</evidence>
<dbReference type="EMBL" id="JAQQWN010000002">
    <property type="protein sequence ID" value="KAK8093535.1"/>
    <property type="molecule type" value="Genomic_DNA"/>
</dbReference>
<gene>
    <name evidence="4" type="ORF">PG997_000220</name>
</gene>
<dbReference type="Gene3D" id="3.30.40.10">
    <property type="entry name" value="Zinc/RING finger domain, C3HC4 (zinc finger)"/>
    <property type="match status" value="1"/>
</dbReference>
<dbReference type="SUPFAM" id="SSF57850">
    <property type="entry name" value="RING/U-box"/>
    <property type="match status" value="1"/>
</dbReference>
<keyword evidence="1" id="KW-0862">Zinc</keyword>
<evidence type="ECO:0000259" key="3">
    <source>
        <dbReference type="PROSITE" id="PS50089"/>
    </source>
</evidence>